<evidence type="ECO:0000313" key="8">
    <source>
        <dbReference type="EMBL" id="KAF9151380.1"/>
    </source>
</evidence>
<dbReference type="OrthoDB" id="2690153at2759"/>
<dbReference type="InterPro" id="IPR050641">
    <property type="entry name" value="RIFMO-like"/>
</dbReference>
<accession>A0A9P5S048</accession>
<organism evidence="8 9">
    <name type="scientific">Linnemannia schmuckeri</name>
    <dbReference type="NCBI Taxonomy" id="64567"/>
    <lineage>
        <taxon>Eukaryota</taxon>
        <taxon>Fungi</taxon>
        <taxon>Fungi incertae sedis</taxon>
        <taxon>Mucoromycota</taxon>
        <taxon>Mortierellomycotina</taxon>
        <taxon>Mortierellomycetes</taxon>
        <taxon>Mortierellales</taxon>
        <taxon>Mortierellaceae</taxon>
        <taxon>Linnemannia</taxon>
    </lineage>
</organism>
<dbReference type="PANTHER" id="PTHR43004">
    <property type="entry name" value="TRK SYSTEM POTASSIUM UPTAKE PROTEIN"/>
    <property type="match status" value="1"/>
</dbReference>
<gene>
    <name evidence="8" type="ORF">BG015_006739</name>
</gene>
<feature type="domain" description="FAD-binding" evidence="6">
    <location>
        <begin position="16"/>
        <end position="393"/>
    </location>
</feature>
<dbReference type="EMBL" id="JAAAUQ010000327">
    <property type="protein sequence ID" value="KAF9151380.1"/>
    <property type="molecule type" value="Genomic_DNA"/>
</dbReference>
<dbReference type="GO" id="GO:0016709">
    <property type="term" value="F:oxidoreductase activity, acting on paired donors, with incorporation or reduction of molecular oxygen, NAD(P)H as one donor, and incorporation of one atom of oxygen"/>
    <property type="evidence" value="ECO:0007669"/>
    <property type="project" value="UniProtKB-ARBA"/>
</dbReference>
<evidence type="ECO:0008006" key="10">
    <source>
        <dbReference type="Google" id="ProtNLM"/>
    </source>
</evidence>
<dbReference type="Proteomes" id="UP000748756">
    <property type="component" value="Unassembled WGS sequence"/>
</dbReference>
<keyword evidence="4" id="KW-0274">FAD</keyword>
<dbReference type="Gene3D" id="3.40.30.20">
    <property type="match status" value="1"/>
</dbReference>
<dbReference type="Gene3D" id="3.30.9.10">
    <property type="entry name" value="D-Amino Acid Oxidase, subunit A, domain 2"/>
    <property type="match status" value="1"/>
</dbReference>
<keyword evidence="5" id="KW-0560">Oxidoreductase</keyword>
<evidence type="ECO:0000259" key="7">
    <source>
        <dbReference type="Pfam" id="PF07976"/>
    </source>
</evidence>
<evidence type="ECO:0000313" key="9">
    <source>
        <dbReference type="Proteomes" id="UP000748756"/>
    </source>
</evidence>
<dbReference type="InterPro" id="IPR036188">
    <property type="entry name" value="FAD/NAD-bd_sf"/>
</dbReference>
<dbReference type="PANTHER" id="PTHR43004:SF19">
    <property type="entry name" value="BINDING MONOOXYGENASE, PUTATIVE (JCVI)-RELATED"/>
    <property type="match status" value="1"/>
</dbReference>
<evidence type="ECO:0000259" key="6">
    <source>
        <dbReference type="Pfam" id="PF01494"/>
    </source>
</evidence>
<dbReference type="InterPro" id="IPR036249">
    <property type="entry name" value="Thioredoxin-like_sf"/>
</dbReference>
<reference evidence="8" key="1">
    <citation type="journal article" date="2020" name="Fungal Divers.">
        <title>Resolving the Mortierellaceae phylogeny through synthesis of multi-gene phylogenetics and phylogenomics.</title>
        <authorList>
            <person name="Vandepol N."/>
            <person name="Liber J."/>
            <person name="Desiro A."/>
            <person name="Na H."/>
            <person name="Kennedy M."/>
            <person name="Barry K."/>
            <person name="Grigoriev I.V."/>
            <person name="Miller A.N."/>
            <person name="O'Donnell K."/>
            <person name="Stajich J.E."/>
            <person name="Bonito G."/>
        </authorList>
    </citation>
    <scope>NUCLEOTIDE SEQUENCE</scope>
    <source>
        <strain evidence="8">NRRL 6426</strain>
    </source>
</reference>
<evidence type="ECO:0000256" key="1">
    <source>
        <dbReference type="ARBA" id="ARBA00001974"/>
    </source>
</evidence>
<dbReference type="Gene3D" id="3.50.50.60">
    <property type="entry name" value="FAD/NAD(P)-binding domain"/>
    <property type="match status" value="1"/>
</dbReference>
<dbReference type="PRINTS" id="PR00420">
    <property type="entry name" value="RNGMNOXGNASE"/>
</dbReference>
<dbReference type="InterPro" id="IPR012941">
    <property type="entry name" value="Phe_hydrox_C_dim_dom"/>
</dbReference>
<protein>
    <recommendedName>
        <fullName evidence="10">FAD-binding domain-containing protein</fullName>
    </recommendedName>
</protein>
<dbReference type="InterPro" id="IPR002938">
    <property type="entry name" value="FAD-bd"/>
</dbReference>
<proteinExistence type="inferred from homology"/>
<sequence length="648" mass="71764">MPSTTHNPTSLSSITLPVLISGAGPVGLYEALLLTQLGIPVRIIEREMAISPNSRALGLHARSLEIFQFTGTINAFLEAGMPITNVSYYKNARLVGSLPVIQATEHSMFSTGLFLEQAKTSEIFLDKLKEFGVHVEYGWELLDTKVVEGGEEEYVETTIRRASVGGNVAKDKDQVMGDTGLGAEQEDKEYETQIVRSKYLVACDGGRSTVRHKINVNFPGRTLTHKTLMWDGHCDCDIPLSAGLTAVKGPNGKTLMVFPMNEGLVRIGVEDCDMAPGEDFEQTLRELTDEHFESVVAETAYPAKFKINSTTWLTCFKTNERRAEQYVYKNRIFLAGDAAHVHSPAGGQGLNTGLHDAHNLAWKLGYVLNGLAKPEFLLPTYEERGAMADRAIRLSSKLLTRRMAKGFVADLKAYLFFLIGPLIARVSGSFLFAPEVAMLDVEYVKNNINRPHETQPEPKADYKVGVRAKDGILLPFYSSSLITDTKDKKDPQPTLRLHSLFTGVARFHILVFASDHLTADAKEISALLDRHVTQWRAKWTYSSTLNDGYADKDLFKVHVIAGPSPSSSTFNTSTLLEMSKRDIGKGKVYVDKDGHTHQKYGFAATKRLGGITVVRPDSHVGFRVHGVDEQAWKDVDEYFSTVLVARSE</sequence>
<comment type="cofactor">
    <cofactor evidence="1">
        <name>FAD</name>
        <dbReference type="ChEBI" id="CHEBI:57692"/>
    </cofactor>
</comment>
<feature type="domain" description="Phenol hydroxylase-like C-terminal dimerisation" evidence="7">
    <location>
        <begin position="497"/>
        <end position="645"/>
    </location>
</feature>
<evidence type="ECO:0000256" key="4">
    <source>
        <dbReference type="ARBA" id="ARBA00022827"/>
    </source>
</evidence>
<keyword evidence="3" id="KW-0285">Flavoprotein</keyword>
<dbReference type="SUPFAM" id="SSF51905">
    <property type="entry name" value="FAD/NAD(P)-binding domain"/>
    <property type="match status" value="1"/>
</dbReference>
<dbReference type="Pfam" id="PF01494">
    <property type="entry name" value="FAD_binding_3"/>
    <property type="match status" value="1"/>
</dbReference>
<dbReference type="InterPro" id="IPR038220">
    <property type="entry name" value="PHOX_C_sf"/>
</dbReference>
<keyword evidence="9" id="KW-1185">Reference proteome</keyword>
<evidence type="ECO:0000256" key="3">
    <source>
        <dbReference type="ARBA" id="ARBA00022630"/>
    </source>
</evidence>
<dbReference type="Pfam" id="PF07976">
    <property type="entry name" value="Phe_hydrox_dim"/>
    <property type="match status" value="1"/>
</dbReference>
<evidence type="ECO:0000256" key="5">
    <source>
        <dbReference type="ARBA" id="ARBA00023002"/>
    </source>
</evidence>
<name>A0A9P5S048_9FUNG</name>
<dbReference type="AlphaFoldDB" id="A0A9P5S048"/>
<dbReference type="GO" id="GO:0071949">
    <property type="term" value="F:FAD binding"/>
    <property type="evidence" value="ECO:0007669"/>
    <property type="project" value="InterPro"/>
</dbReference>
<dbReference type="SUPFAM" id="SSF52833">
    <property type="entry name" value="Thioredoxin-like"/>
    <property type="match status" value="1"/>
</dbReference>
<comment type="similarity">
    <text evidence="2">Belongs to the PheA/TfdB FAD monooxygenase family.</text>
</comment>
<evidence type="ECO:0000256" key="2">
    <source>
        <dbReference type="ARBA" id="ARBA00007801"/>
    </source>
</evidence>
<comment type="caution">
    <text evidence="8">The sequence shown here is derived from an EMBL/GenBank/DDBJ whole genome shotgun (WGS) entry which is preliminary data.</text>
</comment>